<keyword evidence="2" id="KW-1185">Reference proteome</keyword>
<dbReference type="AlphaFoldDB" id="A0A183LCY9"/>
<evidence type="ECO:0000313" key="2">
    <source>
        <dbReference type="Proteomes" id="UP000277204"/>
    </source>
</evidence>
<organism evidence="1 2">
    <name type="scientific">Schistosoma margrebowiei</name>
    <dbReference type="NCBI Taxonomy" id="48269"/>
    <lineage>
        <taxon>Eukaryota</taxon>
        <taxon>Metazoa</taxon>
        <taxon>Spiralia</taxon>
        <taxon>Lophotrochozoa</taxon>
        <taxon>Platyhelminthes</taxon>
        <taxon>Trematoda</taxon>
        <taxon>Digenea</taxon>
        <taxon>Strigeidida</taxon>
        <taxon>Schistosomatoidea</taxon>
        <taxon>Schistosomatidae</taxon>
        <taxon>Schistosoma</taxon>
    </lineage>
</organism>
<reference evidence="1 2" key="1">
    <citation type="submission" date="2018-11" db="EMBL/GenBank/DDBJ databases">
        <authorList>
            <consortium name="Pathogen Informatics"/>
        </authorList>
    </citation>
    <scope>NUCLEOTIDE SEQUENCE [LARGE SCALE GENOMIC DNA]</scope>
    <source>
        <strain evidence="1 2">Zambia</strain>
    </source>
</reference>
<proteinExistence type="predicted"/>
<dbReference type="EMBL" id="UZAI01000380">
    <property type="protein sequence ID" value="VDO52016.1"/>
    <property type="molecule type" value="Genomic_DNA"/>
</dbReference>
<sequence>MDNNSKGIKKALTSMCQGVLGCKKHHKKEWIYIETLDKIEQRKNKDTAINNSQTKTGKVKAQTEYAKASKRVKWKI</sequence>
<gene>
    <name evidence="1" type="ORF">SMRZ_LOCUS1664</name>
</gene>
<protein>
    <submittedName>
        <fullName evidence="1">Uncharacterized protein</fullName>
    </submittedName>
</protein>
<accession>A0A183LCY9</accession>
<name>A0A183LCY9_9TREM</name>
<dbReference type="Proteomes" id="UP000277204">
    <property type="component" value="Unassembled WGS sequence"/>
</dbReference>
<evidence type="ECO:0000313" key="1">
    <source>
        <dbReference type="EMBL" id="VDO52016.1"/>
    </source>
</evidence>
<dbReference type="PROSITE" id="PS51257">
    <property type="entry name" value="PROKAR_LIPOPROTEIN"/>
    <property type="match status" value="1"/>
</dbReference>